<keyword evidence="1" id="KW-1133">Transmembrane helix</keyword>
<accession>A0A6I4IVY3</accession>
<gene>
    <name evidence="2" type="ORF">GOQ30_17595</name>
</gene>
<proteinExistence type="predicted"/>
<reference evidence="3" key="1">
    <citation type="submission" date="2019-05" db="EMBL/GenBank/DDBJ databases">
        <title>Flavobacterium profundi sp. nov., isolated from a deep-sea seamount.</title>
        <authorList>
            <person name="Zhang D.-C."/>
        </authorList>
    </citation>
    <scope>NUCLEOTIDE SEQUENCE [LARGE SCALE GENOMIC DNA]</scope>
    <source>
        <strain evidence="3">TP390</strain>
    </source>
</reference>
<keyword evidence="1" id="KW-0812">Transmembrane</keyword>
<dbReference type="AlphaFoldDB" id="A0A6I4IVY3"/>
<name>A0A6I4IVY3_9FLAO</name>
<evidence type="ECO:0000313" key="2">
    <source>
        <dbReference type="EMBL" id="MVO10990.1"/>
    </source>
</evidence>
<dbReference type="OrthoDB" id="672524at2"/>
<feature type="transmembrane region" description="Helical" evidence="1">
    <location>
        <begin position="12"/>
        <end position="39"/>
    </location>
</feature>
<feature type="transmembrane region" description="Helical" evidence="1">
    <location>
        <begin position="109"/>
        <end position="127"/>
    </location>
</feature>
<dbReference type="RefSeq" id="WP_140999407.1">
    <property type="nucleotide sequence ID" value="NZ_VDCZ01000018.1"/>
</dbReference>
<evidence type="ECO:0000256" key="1">
    <source>
        <dbReference type="SAM" id="Phobius"/>
    </source>
</evidence>
<dbReference type="Proteomes" id="UP000431264">
    <property type="component" value="Unassembled WGS sequence"/>
</dbReference>
<comment type="caution">
    <text evidence="2">The sequence shown here is derived from an EMBL/GenBank/DDBJ whole genome shotgun (WGS) entry which is preliminary data.</text>
</comment>
<keyword evidence="1" id="KW-0472">Membrane</keyword>
<feature type="transmembrane region" description="Helical" evidence="1">
    <location>
        <begin position="62"/>
        <end position="88"/>
    </location>
</feature>
<keyword evidence="3" id="KW-1185">Reference proteome</keyword>
<organism evidence="2 3">
    <name type="scientific">Flavobacterium profundi</name>
    <dbReference type="NCBI Taxonomy" id="1774945"/>
    <lineage>
        <taxon>Bacteria</taxon>
        <taxon>Pseudomonadati</taxon>
        <taxon>Bacteroidota</taxon>
        <taxon>Flavobacteriia</taxon>
        <taxon>Flavobacteriales</taxon>
        <taxon>Flavobacteriaceae</taxon>
        <taxon>Flavobacterium</taxon>
    </lineage>
</organism>
<dbReference type="Pfam" id="PF11188">
    <property type="entry name" value="DUF2975"/>
    <property type="match status" value="1"/>
</dbReference>
<feature type="transmembrane region" description="Helical" evidence="1">
    <location>
        <begin position="147"/>
        <end position="165"/>
    </location>
</feature>
<protein>
    <submittedName>
        <fullName evidence="2">DUF2975 domain-containing protein</fullName>
    </submittedName>
</protein>
<sequence>MSKQNNFVFKVLSIFSWIIFVGLCIEAGGLLVNFFISIFKPKWIQNLYQKLDLTELYNQSKFLFFGIYSFILCIAILKAVLFYMIIKLTYKINLEKPFSTFVLKQISRISYYTFSIGILSYIGQQFNKNLMHKGFDTTLTNPFLPDSQAFILMAGIIYIIAVIFAKGIDLQNENELTI</sequence>
<evidence type="ECO:0000313" key="3">
    <source>
        <dbReference type="Proteomes" id="UP000431264"/>
    </source>
</evidence>
<dbReference type="EMBL" id="WQLW01000018">
    <property type="protein sequence ID" value="MVO10990.1"/>
    <property type="molecule type" value="Genomic_DNA"/>
</dbReference>
<dbReference type="InterPro" id="IPR021354">
    <property type="entry name" value="DUF2975"/>
</dbReference>